<keyword evidence="3" id="KW-1185">Reference proteome</keyword>
<gene>
    <name evidence="2" type="ORF">KC19_8G187500</name>
</gene>
<dbReference type="AlphaFoldDB" id="A0A8T0H4S6"/>
<proteinExistence type="predicted"/>
<name>A0A8T0H4S6_CERPU</name>
<dbReference type="Proteomes" id="UP000822688">
    <property type="component" value="Chromosome 8"/>
</dbReference>
<comment type="caution">
    <text evidence="2">The sequence shown here is derived from an EMBL/GenBank/DDBJ whole genome shotgun (WGS) entry which is preliminary data.</text>
</comment>
<sequence>MSHFPKTLTPSKCPQPIKTVQQSQYSQSTLSKYFTRHNAHSQLPNTRSKTEHNQNLCKQNLQPKGYRINTSHPPTTKQHLIIHLTLTLQSNTENPKMHNIAQHRCML</sequence>
<evidence type="ECO:0000256" key="1">
    <source>
        <dbReference type="SAM" id="MobiDB-lite"/>
    </source>
</evidence>
<evidence type="ECO:0000313" key="3">
    <source>
        <dbReference type="Proteomes" id="UP000822688"/>
    </source>
</evidence>
<dbReference type="EMBL" id="CM026429">
    <property type="protein sequence ID" value="KAG0565404.1"/>
    <property type="molecule type" value="Genomic_DNA"/>
</dbReference>
<reference evidence="2" key="1">
    <citation type="submission" date="2020-06" db="EMBL/GenBank/DDBJ databases">
        <title>WGS assembly of Ceratodon purpureus strain R40.</title>
        <authorList>
            <person name="Carey S.B."/>
            <person name="Jenkins J."/>
            <person name="Shu S."/>
            <person name="Lovell J.T."/>
            <person name="Sreedasyam A."/>
            <person name="Maumus F."/>
            <person name="Tiley G.P."/>
            <person name="Fernandez-Pozo N."/>
            <person name="Barry K."/>
            <person name="Chen C."/>
            <person name="Wang M."/>
            <person name="Lipzen A."/>
            <person name="Daum C."/>
            <person name="Saski C.A."/>
            <person name="Payton A.C."/>
            <person name="Mcbreen J.C."/>
            <person name="Conrad R.E."/>
            <person name="Kollar L.M."/>
            <person name="Olsson S."/>
            <person name="Huttunen S."/>
            <person name="Landis J.B."/>
            <person name="Wickett N.J."/>
            <person name="Johnson M.G."/>
            <person name="Rensing S.A."/>
            <person name="Grimwood J."/>
            <person name="Schmutz J."/>
            <person name="Mcdaniel S.F."/>
        </authorList>
    </citation>
    <scope>NUCLEOTIDE SEQUENCE</scope>
    <source>
        <strain evidence="2">R40</strain>
    </source>
</reference>
<evidence type="ECO:0000313" key="2">
    <source>
        <dbReference type="EMBL" id="KAG0565404.1"/>
    </source>
</evidence>
<feature type="region of interest" description="Disordered" evidence="1">
    <location>
        <begin position="1"/>
        <end position="22"/>
    </location>
</feature>
<feature type="compositionally biased region" description="Polar residues" evidence="1">
    <location>
        <begin position="8"/>
        <end position="22"/>
    </location>
</feature>
<protein>
    <submittedName>
        <fullName evidence="2">Uncharacterized protein</fullName>
    </submittedName>
</protein>
<organism evidence="2 3">
    <name type="scientific">Ceratodon purpureus</name>
    <name type="common">Fire moss</name>
    <name type="synonym">Dicranum purpureum</name>
    <dbReference type="NCBI Taxonomy" id="3225"/>
    <lineage>
        <taxon>Eukaryota</taxon>
        <taxon>Viridiplantae</taxon>
        <taxon>Streptophyta</taxon>
        <taxon>Embryophyta</taxon>
        <taxon>Bryophyta</taxon>
        <taxon>Bryophytina</taxon>
        <taxon>Bryopsida</taxon>
        <taxon>Dicranidae</taxon>
        <taxon>Pseudoditrichales</taxon>
        <taxon>Ditrichaceae</taxon>
        <taxon>Ceratodon</taxon>
    </lineage>
</organism>
<accession>A0A8T0H4S6</accession>